<evidence type="ECO:0000313" key="2">
    <source>
        <dbReference type="EMBL" id="MBA1159430.1"/>
    </source>
</evidence>
<evidence type="ECO:0000256" key="1">
    <source>
        <dbReference type="SAM" id="MobiDB-lite"/>
    </source>
</evidence>
<comment type="caution">
    <text evidence="2">The sequence shown here is derived from an EMBL/GenBank/DDBJ whole genome shotgun (WGS) entry which is preliminary data.</text>
</comment>
<accession>A0A838BVY2</accession>
<dbReference type="EMBL" id="JACDXJ010000008">
    <property type="protein sequence ID" value="MBA1159430.1"/>
    <property type="molecule type" value="Genomic_DNA"/>
</dbReference>
<reference evidence="2 3" key="1">
    <citation type="submission" date="2020-07" db="EMBL/GenBank/DDBJ databases">
        <title>Draft genome and description of Microvirga mediterraneensis Marseille-Q2068 sp. nov.</title>
        <authorList>
            <person name="Boxberger M."/>
        </authorList>
    </citation>
    <scope>NUCLEOTIDE SEQUENCE [LARGE SCALE GENOMIC DNA]</scope>
    <source>
        <strain evidence="2 3">Marseille-Q2068</strain>
    </source>
</reference>
<gene>
    <name evidence="2" type="ORF">H0S73_25465</name>
</gene>
<sequence>MFSMLEAAKEAGTSKASIWRAIKSGRLSATKRDDGTYAIDPAELFRVYPKRLADSGLKQTETPHETGETAETEGVTAAKAALEVEVRMLREMMQRMEEAHHREREALQGERDAWKAQTQHLLTDQRPSPTGWRAWLKR</sequence>
<keyword evidence="3" id="KW-1185">Reference proteome</keyword>
<dbReference type="RefSeq" id="WP_181055018.1">
    <property type="nucleotide sequence ID" value="NZ_JACDXJ010000008.1"/>
</dbReference>
<organism evidence="2 3">
    <name type="scientific">Microvirga mediterraneensis</name>
    <dbReference type="NCBI Taxonomy" id="2754695"/>
    <lineage>
        <taxon>Bacteria</taxon>
        <taxon>Pseudomonadati</taxon>
        <taxon>Pseudomonadota</taxon>
        <taxon>Alphaproteobacteria</taxon>
        <taxon>Hyphomicrobiales</taxon>
        <taxon>Methylobacteriaceae</taxon>
        <taxon>Microvirga</taxon>
    </lineage>
</organism>
<dbReference type="Proteomes" id="UP000572984">
    <property type="component" value="Unassembled WGS sequence"/>
</dbReference>
<feature type="region of interest" description="Disordered" evidence="1">
    <location>
        <begin position="55"/>
        <end position="74"/>
    </location>
</feature>
<dbReference type="AlphaFoldDB" id="A0A838BVY2"/>
<proteinExistence type="predicted"/>
<evidence type="ECO:0000313" key="3">
    <source>
        <dbReference type="Proteomes" id="UP000572984"/>
    </source>
</evidence>
<protein>
    <submittedName>
        <fullName evidence="2">DNA-binding protein</fullName>
    </submittedName>
</protein>
<feature type="compositionally biased region" description="Polar residues" evidence="1">
    <location>
        <begin position="116"/>
        <end position="128"/>
    </location>
</feature>
<name>A0A838BVY2_9HYPH</name>
<dbReference type="GO" id="GO:0003677">
    <property type="term" value="F:DNA binding"/>
    <property type="evidence" value="ECO:0007669"/>
    <property type="project" value="UniProtKB-KW"/>
</dbReference>
<feature type="region of interest" description="Disordered" evidence="1">
    <location>
        <begin position="97"/>
        <end position="138"/>
    </location>
</feature>
<keyword evidence="2" id="KW-0238">DNA-binding</keyword>
<feature type="compositionally biased region" description="Basic and acidic residues" evidence="1">
    <location>
        <begin position="97"/>
        <end position="114"/>
    </location>
</feature>